<reference evidence="2" key="1">
    <citation type="journal article" date="2019" name="Sci. Rep.">
        <title>Draft genome of Tanacetum cinerariifolium, the natural source of mosquito coil.</title>
        <authorList>
            <person name="Yamashiro T."/>
            <person name="Shiraishi A."/>
            <person name="Satake H."/>
            <person name="Nakayama K."/>
        </authorList>
    </citation>
    <scope>NUCLEOTIDE SEQUENCE</scope>
</reference>
<organism evidence="2">
    <name type="scientific">Tanacetum cinerariifolium</name>
    <name type="common">Dalmatian daisy</name>
    <name type="synonym">Chrysanthemum cinerariifolium</name>
    <dbReference type="NCBI Taxonomy" id="118510"/>
    <lineage>
        <taxon>Eukaryota</taxon>
        <taxon>Viridiplantae</taxon>
        <taxon>Streptophyta</taxon>
        <taxon>Embryophyta</taxon>
        <taxon>Tracheophyta</taxon>
        <taxon>Spermatophyta</taxon>
        <taxon>Magnoliopsida</taxon>
        <taxon>eudicotyledons</taxon>
        <taxon>Gunneridae</taxon>
        <taxon>Pentapetalae</taxon>
        <taxon>asterids</taxon>
        <taxon>campanulids</taxon>
        <taxon>Asterales</taxon>
        <taxon>Asteraceae</taxon>
        <taxon>Asteroideae</taxon>
        <taxon>Anthemideae</taxon>
        <taxon>Anthemidinae</taxon>
        <taxon>Tanacetum</taxon>
    </lineage>
</organism>
<dbReference type="EMBL" id="BKCJ010389154">
    <property type="protein sequence ID" value="GFA22926.1"/>
    <property type="molecule type" value="Genomic_DNA"/>
</dbReference>
<evidence type="ECO:0000313" key="2">
    <source>
        <dbReference type="EMBL" id="GFA22926.1"/>
    </source>
</evidence>
<feature type="non-terminal residue" evidence="2">
    <location>
        <position position="1"/>
    </location>
</feature>
<gene>
    <name evidence="2" type="ORF">Tci_594898</name>
</gene>
<protein>
    <submittedName>
        <fullName evidence="2">Uncharacterized protein</fullName>
    </submittedName>
</protein>
<dbReference type="AlphaFoldDB" id="A0A699JAU2"/>
<proteinExistence type="predicted"/>
<accession>A0A699JAU2</accession>
<comment type="caution">
    <text evidence="2">The sequence shown here is derived from an EMBL/GenBank/DDBJ whole genome shotgun (WGS) entry which is preliminary data.</text>
</comment>
<feature type="region of interest" description="Disordered" evidence="1">
    <location>
        <begin position="1"/>
        <end position="23"/>
    </location>
</feature>
<feature type="compositionally biased region" description="Polar residues" evidence="1">
    <location>
        <begin position="8"/>
        <end position="23"/>
    </location>
</feature>
<evidence type="ECO:0000256" key="1">
    <source>
        <dbReference type="SAM" id="MobiDB-lite"/>
    </source>
</evidence>
<name>A0A699JAU2_TANCI</name>
<sequence length="136" mass="15119">VRKRESVKTGSTNTNRSGVNVGKTTWQPIKPKVIFEPKAHRNTSKNEATNVSTFAKDGLNIVHTSLKKYTIVTTKKGSLHVPYSSTIPTSNPYDLLSQDFDLDNYTMSKGDLDALDDMESVDEVKVVFDELLISIV</sequence>